<keyword evidence="1" id="KW-0238">DNA-binding</keyword>
<evidence type="ECO:0000256" key="1">
    <source>
        <dbReference type="ARBA" id="ARBA00023125"/>
    </source>
</evidence>
<evidence type="ECO:0000313" key="4">
    <source>
        <dbReference type="Proteomes" id="UP000288215"/>
    </source>
</evidence>
<protein>
    <recommendedName>
        <fullName evidence="2">OB domain-containing protein</fullName>
    </recommendedName>
</protein>
<dbReference type="Gene3D" id="2.40.50.140">
    <property type="entry name" value="Nucleic acid-binding proteins"/>
    <property type="match status" value="3"/>
</dbReference>
<name>A0A3S3RBB3_METS7</name>
<comment type="caution">
    <text evidence="3">The sequence shown here is derived from an EMBL/GenBank/DDBJ whole genome shotgun (WGS) entry which is preliminary data.</text>
</comment>
<evidence type="ECO:0000259" key="2">
    <source>
        <dbReference type="Pfam" id="PF01336"/>
    </source>
</evidence>
<dbReference type="GO" id="GO:0000724">
    <property type="term" value="P:double-strand break repair via homologous recombination"/>
    <property type="evidence" value="ECO:0007669"/>
    <property type="project" value="TreeGrafter"/>
</dbReference>
<dbReference type="AlphaFoldDB" id="A0A3S3RBB3"/>
<dbReference type="GO" id="GO:0003677">
    <property type="term" value="F:DNA binding"/>
    <property type="evidence" value="ECO:0007669"/>
    <property type="project" value="UniProtKB-KW"/>
</dbReference>
<dbReference type="Proteomes" id="UP000288215">
    <property type="component" value="Unassembled WGS sequence"/>
</dbReference>
<dbReference type="SUPFAM" id="SSF50249">
    <property type="entry name" value="Nucleic acid-binding proteins"/>
    <property type="match status" value="2"/>
</dbReference>
<proteinExistence type="predicted"/>
<gene>
    <name evidence="3" type="ORF">Metus_1591</name>
</gene>
<reference evidence="3 4" key="1">
    <citation type="submission" date="2018-12" db="EMBL/GenBank/DDBJ databases">
        <title>The complete genome of the methanogenic archaea of the candidate phylum Verstraetearchaeota, obtained from the metagenome of underground thermal water.</title>
        <authorList>
            <person name="Kadnikov V.V."/>
            <person name="Mardanov A.V."/>
            <person name="Beletsky A.V."/>
            <person name="Karnachuk O.V."/>
            <person name="Ravin N.V."/>
        </authorList>
    </citation>
    <scope>NUCLEOTIDE SEQUENCE [LARGE SCALE GENOMIC DNA]</scope>
    <source>
        <strain evidence="3">Ch88</strain>
    </source>
</reference>
<dbReference type="PANTHER" id="PTHR13356">
    <property type="entry name" value="OB FOLD NUCLEIC ACID BINDING PROTEIN-RELATED"/>
    <property type="match status" value="1"/>
</dbReference>
<sequence length="358" mass="40078">MSNFDDLFKKYKEITGLPDEEILKLIESKKKDLGYLVNDDVALRLVAKENAINLYDSSPEKPSLKIDDLVPGLSNVSLKAKISRIGDLREFKKKDGGLGKVLRVRIADDTGICNLVLWDEKTELISGIYEGCNIAITAAYTKTGLNGLEVHIGQKGKLEVLPEFSNPIKGRIMRVFDPIDFITSDGRRGRVVAFVVKCEKQQKVLVWNPSDQLLSKLKAGAAVEIFGGMTKKDFNGETELHINNENGVRIDLDDVNELHERRVTRLFEIKDEDPDLVVEGIIENDPDLATTQAGKQYCRILLRDQETVIPVVFWNDKAVKIKQSARPGMVLRIDGCSARYGPNGLELSVNRWSKIKLG</sequence>
<dbReference type="InterPro" id="IPR004365">
    <property type="entry name" value="NA-bd_OB_tRNA"/>
</dbReference>
<evidence type="ECO:0000313" key="3">
    <source>
        <dbReference type="EMBL" id="RWX72732.1"/>
    </source>
</evidence>
<dbReference type="Pfam" id="PF01336">
    <property type="entry name" value="tRNA_anti-codon"/>
    <property type="match status" value="1"/>
</dbReference>
<dbReference type="InterPro" id="IPR012340">
    <property type="entry name" value="NA-bd_OB-fold"/>
</dbReference>
<dbReference type="PANTHER" id="PTHR13356:SF0">
    <property type="entry name" value="SOSS COMPLEX SUBUNIT B HOMOLOG"/>
    <property type="match status" value="1"/>
</dbReference>
<accession>A0A3S3RBB3</accession>
<dbReference type="CDD" id="cd04491">
    <property type="entry name" value="SoSSB_OBF"/>
    <property type="match status" value="1"/>
</dbReference>
<dbReference type="GO" id="GO:0010212">
    <property type="term" value="P:response to ionizing radiation"/>
    <property type="evidence" value="ECO:0007669"/>
    <property type="project" value="TreeGrafter"/>
</dbReference>
<dbReference type="InterPro" id="IPR051231">
    <property type="entry name" value="SOSS-B"/>
</dbReference>
<dbReference type="EMBL" id="RXGA01000004">
    <property type="protein sequence ID" value="RWX72732.1"/>
    <property type="molecule type" value="Genomic_DNA"/>
</dbReference>
<feature type="domain" description="OB" evidence="2">
    <location>
        <begin position="280"/>
        <end position="354"/>
    </location>
</feature>
<organism evidence="3 4">
    <name type="scientific">Methanosuratincola subterraneus</name>
    <dbReference type="NCBI Taxonomy" id="2593994"/>
    <lineage>
        <taxon>Archaea</taxon>
        <taxon>Thermoproteota</taxon>
        <taxon>Methanosuratincolia</taxon>
        <taxon>Candidatus Methanomethylicales</taxon>
        <taxon>Candidatus Methanomethylicaceae</taxon>
        <taxon>Candidatus Methanosuratincola (ex Vanwonterghem et al. 2016)</taxon>
    </lineage>
</organism>